<dbReference type="STRING" id="1384054.N790_03630"/>
<keyword evidence="1" id="KW-0812">Transmembrane</keyword>
<organism evidence="2 3">
    <name type="scientific">Arenimonas malthae CC-JY-1</name>
    <dbReference type="NCBI Taxonomy" id="1384054"/>
    <lineage>
        <taxon>Bacteria</taxon>
        <taxon>Pseudomonadati</taxon>
        <taxon>Pseudomonadota</taxon>
        <taxon>Gammaproteobacteria</taxon>
        <taxon>Lysobacterales</taxon>
        <taxon>Lysobacteraceae</taxon>
        <taxon>Arenimonas</taxon>
    </lineage>
</organism>
<feature type="transmembrane region" description="Helical" evidence="1">
    <location>
        <begin position="29"/>
        <end position="56"/>
    </location>
</feature>
<dbReference type="AlphaFoldDB" id="A0A091BH50"/>
<feature type="transmembrane region" description="Helical" evidence="1">
    <location>
        <begin position="117"/>
        <end position="138"/>
    </location>
</feature>
<keyword evidence="3" id="KW-1185">Reference proteome</keyword>
<proteinExistence type="predicted"/>
<name>A0A091BH50_9GAMM</name>
<sequence length="308" mass="31628">MNIRKIDTNDVIACFTRAVDLGGRNPKAVFGAALLALVVVFGLGMLVMLAAIVVAVGTGFDPKSAGPAAALALAAPIMLLYMVLMPVLGGGMMHVVHESESGRPVSALGVFAGFRGGRLLSLAGLAVLPLAGLALTLLNYRVFGGPTYFAEYTAMMEAAMQGAPPVPPEARSPALMFIVGMLLTALQNLLQLVTVPAVQLGRRSTLGAIADGLAMVRHNPGPSLLLLVLGFAAMLAVALVMVVVALVLGVVAGLLPLLGVPLALLVMLAFAAVLVVVYTGVSYFAWRSQFAPEDPAAGPPPVPAQFEA</sequence>
<feature type="transmembrane region" description="Helical" evidence="1">
    <location>
        <begin position="258"/>
        <end position="281"/>
    </location>
</feature>
<dbReference type="RefSeq" id="WP_043799968.1">
    <property type="nucleotide sequence ID" value="NZ_AVCH01000011.1"/>
</dbReference>
<accession>A0A091BH50</accession>
<evidence type="ECO:0000313" key="3">
    <source>
        <dbReference type="Proteomes" id="UP000029392"/>
    </source>
</evidence>
<comment type="caution">
    <text evidence="2">The sequence shown here is derived from an EMBL/GenBank/DDBJ whole genome shotgun (WGS) entry which is preliminary data.</text>
</comment>
<dbReference type="OrthoDB" id="5946179at2"/>
<dbReference type="eggNOG" id="COG5473">
    <property type="taxonomic scope" value="Bacteria"/>
</dbReference>
<feature type="transmembrane region" description="Helical" evidence="1">
    <location>
        <begin position="174"/>
        <end position="193"/>
    </location>
</feature>
<feature type="transmembrane region" description="Helical" evidence="1">
    <location>
        <begin position="68"/>
        <end position="96"/>
    </location>
</feature>
<gene>
    <name evidence="2" type="ORF">N790_03630</name>
</gene>
<keyword evidence="1" id="KW-0472">Membrane</keyword>
<dbReference type="Proteomes" id="UP000029392">
    <property type="component" value="Unassembled WGS sequence"/>
</dbReference>
<dbReference type="EMBL" id="AVCH01000011">
    <property type="protein sequence ID" value="KFN52033.1"/>
    <property type="molecule type" value="Genomic_DNA"/>
</dbReference>
<feature type="transmembrane region" description="Helical" evidence="1">
    <location>
        <begin position="224"/>
        <end position="252"/>
    </location>
</feature>
<protein>
    <recommendedName>
        <fullName evidence="4">Glycerophosphoryl diester phosphodiesterase membrane domain-containing protein</fullName>
    </recommendedName>
</protein>
<reference evidence="2 3" key="1">
    <citation type="submission" date="2013-09" db="EMBL/GenBank/DDBJ databases">
        <title>Genome sequencing of Arenimonas malthae.</title>
        <authorList>
            <person name="Chen F."/>
            <person name="Wang G."/>
        </authorList>
    </citation>
    <scope>NUCLEOTIDE SEQUENCE [LARGE SCALE GENOMIC DNA]</scope>
    <source>
        <strain evidence="2 3">CC-JY-1</strain>
    </source>
</reference>
<evidence type="ECO:0000256" key="1">
    <source>
        <dbReference type="SAM" id="Phobius"/>
    </source>
</evidence>
<dbReference type="PATRIC" id="fig|1384054.3.peg.292"/>
<evidence type="ECO:0000313" key="2">
    <source>
        <dbReference type="EMBL" id="KFN52033.1"/>
    </source>
</evidence>
<keyword evidence="1" id="KW-1133">Transmembrane helix</keyword>
<evidence type="ECO:0008006" key="4">
    <source>
        <dbReference type="Google" id="ProtNLM"/>
    </source>
</evidence>